<evidence type="ECO:0000256" key="1">
    <source>
        <dbReference type="ARBA" id="ARBA00007730"/>
    </source>
</evidence>
<comment type="caution">
    <text evidence="6">The sequence shown here is derived from an EMBL/GenBank/DDBJ whole genome shotgun (WGS) entry which is preliminary data.</text>
</comment>
<dbReference type="PROSITE" id="PS50005">
    <property type="entry name" value="TPR"/>
    <property type="match status" value="1"/>
</dbReference>
<dbReference type="Proteomes" id="UP000640426">
    <property type="component" value="Unassembled WGS sequence"/>
</dbReference>
<reference evidence="7" key="1">
    <citation type="submission" date="2020-12" db="EMBL/GenBank/DDBJ databases">
        <title>Hymenobacter sp.</title>
        <authorList>
            <person name="Kim M.K."/>
        </authorList>
    </citation>
    <scope>NUCLEOTIDE SEQUENCE [LARGE SCALE GENOMIC DNA]</scope>
    <source>
        <strain evidence="7">BT553</strain>
    </source>
</reference>
<dbReference type="Pfam" id="PF05118">
    <property type="entry name" value="Asp_Arg_Hydrox"/>
    <property type="match status" value="1"/>
</dbReference>
<dbReference type="PANTHER" id="PTHR46332">
    <property type="entry name" value="ASPARTATE BETA-HYDROXYLASE DOMAIN-CONTAINING PROTEIN 2"/>
    <property type="match status" value="1"/>
</dbReference>
<proteinExistence type="inferred from homology"/>
<evidence type="ECO:0000259" key="5">
    <source>
        <dbReference type="Pfam" id="PF05118"/>
    </source>
</evidence>
<evidence type="ECO:0000256" key="2">
    <source>
        <dbReference type="ARBA" id="ARBA00022964"/>
    </source>
</evidence>
<feature type="repeat" description="TPR" evidence="4">
    <location>
        <begin position="40"/>
        <end position="73"/>
    </location>
</feature>
<dbReference type="RefSeq" id="WP_199039279.1">
    <property type="nucleotide sequence ID" value="NZ_JAELXS010000008.1"/>
</dbReference>
<keyword evidence="3" id="KW-0560">Oxidoreductase</keyword>
<dbReference type="InterPro" id="IPR007803">
    <property type="entry name" value="Asp/Arg/Pro-Hydrxlase"/>
</dbReference>
<feature type="domain" description="Aspartyl/asparaginy/proline hydroxylase" evidence="5">
    <location>
        <begin position="234"/>
        <end position="398"/>
    </location>
</feature>
<dbReference type="EMBL" id="JAELXS010000008">
    <property type="protein sequence ID" value="MBJ6122893.1"/>
    <property type="molecule type" value="Genomic_DNA"/>
</dbReference>
<dbReference type="Gene3D" id="1.25.40.10">
    <property type="entry name" value="Tetratricopeptide repeat domain"/>
    <property type="match status" value="1"/>
</dbReference>
<keyword evidence="4" id="KW-0802">TPR repeat</keyword>
<dbReference type="PANTHER" id="PTHR46332:SF5">
    <property type="entry name" value="ASPARTATE BETA-HYDROXYLASE DOMAIN CONTAINING 2"/>
    <property type="match status" value="1"/>
</dbReference>
<organism evidence="6 7">
    <name type="scientific">Sphingomonas mollis</name>
    <dbReference type="NCBI Taxonomy" id="2795726"/>
    <lineage>
        <taxon>Bacteria</taxon>
        <taxon>Pseudomonadati</taxon>
        <taxon>Pseudomonadota</taxon>
        <taxon>Alphaproteobacteria</taxon>
        <taxon>Sphingomonadales</taxon>
        <taxon>Sphingomonadaceae</taxon>
        <taxon>Sphingomonas</taxon>
    </lineage>
</organism>
<dbReference type="SUPFAM" id="SSF48452">
    <property type="entry name" value="TPR-like"/>
    <property type="match status" value="1"/>
</dbReference>
<keyword evidence="7" id="KW-1185">Reference proteome</keyword>
<keyword evidence="2" id="KW-0223">Dioxygenase</keyword>
<protein>
    <submittedName>
        <fullName evidence="6">Aspartyl/asparaginyl beta-hydroxylase domain-containing protein</fullName>
    </submittedName>
</protein>
<dbReference type="InterPro" id="IPR019734">
    <property type="entry name" value="TPR_rpt"/>
</dbReference>
<dbReference type="SUPFAM" id="SSF51197">
    <property type="entry name" value="Clavaminate synthase-like"/>
    <property type="match status" value="1"/>
</dbReference>
<sequence length="427" mass="46935">MTVTSIAQNLAAASAAQRRGDHAGAIAQYRSALVHDPRNPQVHNALGNALLVTGDAAGARRHFDDAVAADPTAPELFLNLAKACRLLSEDAAEQAALDAALRIDQRHFMARLRLAELHERRADGAAAATHWAAVVALAPSDAECPPGLVPVLAHARRFLAGRMAAFEAAVVPALAVTRAPSSDEAKRRFDACVEVALGKRRVFTNECHGLHYPFLPADEFFPRARFPWLAELEAQTSVIREEAKALLAMRTERIVPYVQQDPGTPRNKWSELDRSSRWSALFLWRHGVRDDQACLLCPATAALVDRLPLVDIPGRSPTVFFSILEPRTRIPPHTGVTNTRAIVHLPLIVPDGCHFRVGGETRAWREGEAFAFDDTIEHEAVNDSDTLRVVLIMDAWNPHLEPDERDLLRRFFVVSDESGFATSAPDD</sequence>
<dbReference type="InterPro" id="IPR051821">
    <property type="entry name" value="Asp/Asn_beta-hydroxylase"/>
</dbReference>
<name>A0ABS0XS78_9SPHN</name>
<evidence type="ECO:0000256" key="3">
    <source>
        <dbReference type="ARBA" id="ARBA00023002"/>
    </source>
</evidence>
<dbReference type="Pfam" id="PF13432">
    <property type="entry name" value="TPR_16"/>
    <property type="match status" value="1"/>
</dbReference>
<evidence type="ECO:0000313" key="6">
    <source>
        <dbReference type="EMBL" id="MBJ6122893.1"/>
    </source>
</evidence>
<evidence type="ECO:0000256" key="4">
    <source>
        <dbReference type="PROSITE-ProRule" id="PRU00339"/>
    </source>
</evidence>
<comment type="similarity">
    <text evidence="1">Belongs to the aspartyl/asparaginyl beta-hydroxylase family.</text>
</comment>
<dbReference type="InterPro" id="IPR027443">
    <property type="entry name" value="IPNS-like_sf"/>
</dbReference>
<dbReference type="SMART" id="SM00028">
    <property type="entry name" value="TPR"/>
    <property type="match status" value="4"/>
</dbReference>
<dbReference type="InterPro" id="IPR011990">
    <property type="entry name" value="TPR-like_helical_dom_sf"/>
</dbReference>
<gene>
    <name evidence="6" type="ORF">JAO74_13930</name>
</gene>
<dbReference type="Gene3D" id="2.60.120.330">
    <property type="entry name" value="B-lactam Antibiotic, Isopenicillin N Synthase, Chain"/>
    <property type="match status" value="1"/>
</dbReference>
<accession>A0ABS0XS78</accession>
<evidence type="ECO:0000313" key="7">
    <source>
        <dbReference type="Proteomes" id="UP000640426"/>
    </source>
</evidence>